<accession>H2ZLJ3</accession>
<dbReference type="HOGENOM" id="CLU_053348_1_0_1"/>
<dbReference type="PANTHER" id="PTHR12864">
    <property type="entry name" value="RAN BINDING PROTEIN 9-RELATED"/>
    <property type="match status" value="1"/>
</dbReference>
<proteinExistence type="predicted"/>
<dbReference type="InterPro" id="IPR003877">
    <property type="entry name" value="SPRY_dom"/>
</dbReference>
<dbReference type="PROSITE" id="PS50188">
    <property type="entry name" value="B302_SPRY"/>
    <property type="match status" value="1"/>
</dbReference>
<dbReference type="GeneTree" id="ENSGT00940000158675"/>
<dbReference type="InterPro" id="IPR050618">
    <property type="entry name" value="Ubq-SigPath_Reg"/>
</dbReference>
<reference evidence="3" key="1">
    <citation type="submission" date="2003-08" db="EMBL/GenBank/DDBJ databases">
        <authorList>
            <person name="Birren B."/>
            <person name="Nusbaum C."/>
            <person name="Abebe A."/>
            <person name="Abouelleil A."/>
            <person name="Adekoya E."/>
            <person name="Ait-zahra M."/>
            <person name="Allen N."/>
            <person name="Allen T."/>
            <person name="An P."/>
            <person name="Anderson M."/>
            <person name="Anderson S."/>
            <person name="Arachchi H."/>
            <person name="Armbruster J."/>
            <person name="Bachantsang P."/>
            <person name="Baldwin J."/>
            <person name="Barry A."/>
            <person name="Bayul T."/>
            <person name="Blitshsteyn B."/>
            <person name="Bloom T."/>
            <person name="Blye J."/>
            <person name="Boguslavskiy L."/>
            <person name="Borowsky M."/>
            <person name="Boukhgalter B."/>
            <person name="Brunache A."/>
            <person name="Butler J."/>
            <person name="Calixte N."/>
            <person name="Calvo S."/>
            <person name="Camarata J."/>
            <person name="Campo K."/>
            <person name="Chang J."/>
            <person name="Cheshatsang Y."/>
            <person name="Citroen M."/>
            <person name="Collymore A."/>
            <person name="Considine T."/>
            <person name="Cook A."/>
            <person name="Cooke P."/>
            <person name="Corum B."/>
            <person name="Cuomo C."/>
            <person name="David R."/>
            <person name="Dawoe T."/>
            <person name="Degray S."/>
            <person name="Dodge S."/>
            <person name="Dooley K."/>
            <person name="Dorje P."/>
            <person name="Dorjee K."/>
            <person name="Dorris L."/>
            <person name="Duffey N."/>
            <person name="Dupes A."/>
            <person name="Elkins T."/>
            <person name="Engels R."/>
            <person name="Erickson J."/>
            <person name="Farina A."/>
            <person name="Faro S."/>
            <person name="Ferreira P."/>
            <person name="Fischer H."/>
            <person name="Fitzgerald M."/>
            <person name="Foley K."/>
            <person name="Gage D."/>
            <person name="Galagan J."/>
            <person name="Gearin G."/>
            <person name="Gnerre S."/>
            <person name="Gnirke A."/>
            <person name="Goyette A."/>
            <person name="Graham J."/>
            <person name="Grandbois E."/>
            <person name="Gyaltsen K."/>
            <person name="Hafez N."/>
            <person name="Hagopian D."/>
            <person name="Hagos B."/>
            <person name="Hall J."/>
            <person name="Hatcher B."/>
            <person name="Heller A."/>
            <person name="Higgins H."/>
            <person name="Honan T."/>
            <person name="Horn A."/>
            <person name="Houde N."/>
            <person name="Hughes L."/>
            <person name="Hulme W."/>
            <person name="Husby E."/>
            <person name="Iliev I."/>
            <person name="Jaffe D."/>
            <person name="Jones C."/>
            <person name="Kamal M."/>
            <person name="Kamat A."/>
            <person name="Kamvysselis M."/>
            <person name="Karlsson E."/>
            <person name="Kells C."/>
            <person name="Kieu A."/>
            <person name="Kisner P."/>
            <person name="Kodira C."/>
            <person name="Kulbokas E."/>
            <person name="Labutti K."/>
            <person name="Lama D."/>
            <person name="Landers T."/>
            <person name="Leger J."/>
            <person name="Levine S."/>
            <person name="Lewis D."/>
            <person name="Lewis T."/>
            <person name="Lindblad-toh K."/>
            <person name="Liu X."/>
            <person name="Lokyitsang T."/>
            <person name="Lokyitsang Y."/>
            <person name="Lucien O."/>
            <person name="Lui A."/>
            <person name="Ma L.J."/>
            <person name="Mabbitt R."/>
            <person name="Macdonald J."/>
            <person name="Maclean C."/>
            <person name="Major J."/>
            <person name="Manning J."/>
            <person name="Marabella R."/>
            <person name="Maru K."/>
            <person name="Matthews C."/>
            <person name="Mauceli E."/>
            <person name="Mccarthy M."/>
            <person name="Mcdonough S."/>
            <person name="Mcghee T."/>
            <person name="Meldrim J."/>
            <person name="Meneus L."/>
            <person name="Mesirov J."/>
            <person name="Mihalev A."/>
            <person name="Mihova T."/>
            <person name="Mikkelsen T."/>
            <person name="Mlenga V."/>
            <person name="Moru K."/>
            <person name="Mozes J."/>
            <person name="Mulrain L."/>
            <person name="Munson G."/>
            <person name="Naylor J."/>
            <person name="Newes C."/>
            <person name="Nguyen C."/>
            <person name="Nguyen N."/>
            <person name="Nguyen T."/>
            <person name="Nicol R."/>
            <person name="Nielsen C."/>
            <person name="Nizzari M."/>
            <person name="Norbu C."/>
            <person name="Norbu N."/>
            <person name="O'donnell P."/>
            <person name="Okoawo O."/>
            <person name="O'leary S."/>
            <person name="Omotosho B."/>
            <person name="O'neill K."/>
            <person name="Osman S."/>
            <person name="Parker S."/>
            <person name="Perrin D."/>
            <person name="Phunkhang P."/>
            <person name="Piqani B."/>
            <person name="Purcell S."/>
            <person name="Rachupka T."/>
            <person name="Ramasamy U."/>
            <person name="Rameau R."/>
            <person name="Ray V."/>
            <person name="Raymond C."/>
            <person name="Retta R."/>
            <person name="Richardson S."/>
            <person name="Rise C."/>
            <person name="Rodriguez J."/>
            <person name="Rogers J."/>
            <person name="Rogov P."/>
            <person name="Rutman M."/>
            <person name="Schupbach R."/>
            <person name="Seaman C."/>
            <person name="Settipalli S."/>
            <person name="Sharpe T."/>
            <person name="Sheridan J."/>
            <person name="Sherpa N."/>
            <person name="Shi J."/>
            <person name="Smirnov S."/>
            <person name="Smith C."/>
            <person name="Sougnez C."/>
            <person name="Spencer B."/>
            <person name="Stalker J."/>
            <person name="Stange-thomann N."/>
            <person name="Stavropoulos S."/>
            <person name="Stetson K."/>
            <person name="Stone C."/>
            <person name="Stone S."/>
            <person name="Stubbs M."/>
            <person name="Talamas J."/>
            <person name="Tchuinga P."/>
            <person name="Tenzing P."/>
            <person name="Tesfaye S."/>
            <person name="Theodore J."/>
            <person name="Thoulutsang Y."/>
            <person name="Topham K."/>
            <person name="Towey S."/>
            <person name="Tsamla T."/>
            <person name="Tsomo N."/>
            <person name="Vallee D."/>
            <person name="Vassiliev H."/>
            <person name="Venkataraman V."/>
            <person name="Vinson J."/>
            <person name="Vo A."/>
            <person name="Wade C."/>
            <person name="Wang S."/>
            <person name="Wangchuk T."/>
            <person name="Wangdi T."/>
            <person name="Whittaker C."/>
            <person name="Wilkinson J."/>
            <person name="Wu Y."/>
            <person name="Wyman D."/>
            <person name="Yadav S."/>
            <person name="Yang S."/>
            <person name="Yang X."/>
            <person name="Yeager S."/>
            <person name="Yee E."/>
            <person name="Young G."/>
            <person name="Zainoun J."/>
            <person name="Zembeck L."/>
            <person name="Zimmer A."/>
            <person name="Zody M."/>
            <person name="Lander E."/>
        </authorList>
    </citation>
    <scope>NUCLEOTIDE SEQUENCE [LARGE SCALE GENOMIC DNA]</scope>
</reference>
<sequence>MGCGVRPNDQENYFNTDLLMSLPITSLEVYFTKNGEEFGSTTMLLSENAGQLHPVIGMTSSGESVRLTTLPEEVWRPPSTDDLMHVDGTEEDWLKMHDVKITGQVIEYNGNGVDIHDVGLAQARHPLNTTNHYFEIEILEPGQHCYIAIGLTHKNYPLHRHPGWNMGSIAYHADDGKIFLGKGQGTLFGPRSYRGDVIGCGVEFPWDYTTPSDGEDELESVPAFLTSQNSFYIFTTADGLYEFIRKYNEEEAHDANDILIDLLDDLDPAHEEWPHEGMMVKVFFTRNGVRVGFKEVMMPRGGFYPAIGMLSADEKVRVDLRPMTG</sequence>
<keyword evidence="3" id="KW-1185">Reference proteome</keyword>
<dbReference type="InterPro" id="IPR043136">
    <property type="entry name" value="B30.2/SPRY_sf"/>
</dbReference>
<dbReference type="Ensembl" id="ENSCSAVT00000018659.1">
    <property type="protein sequence ID" value="ENSCSAVP00000018459.1"/>
    <property type="gene ID" value="ENSCSAVG00000010840.1"/>
</dbReference>
<evidence type="ECO:0000313" key="2">
    <source>
        <dbReference type="Ensembl" id="ENSCSAVP00000018459.1"/>
    </source>
</evidence>
<organism evidence="2 3">
    <name type="scientific">Ciona savignyi</name>
    <name type="common">Pacific transparent sea squirt</name>
    <dbReference type="NCBI Taxonomy" id="51511"/>
    <lineage>
        <taxon>Eukaryota</taxon>
        <taxon>Metazoa</taxon>
        <taxon>Chordata</taxon>
        <taxon>Tunicata</taxon>
        <taxon>Ascidiacea</taxon>
        <taxon>Phlebobranchia</taxon>
        <taxon>Cionidae</taxon>
        <taxon>Ciona</taxon>
    </lineage>
</organism>
<protein>
    <recommendedName>
        <fullName evidence="1">B30.2/SPRY domain-containing protein</fullName>
    </recommendedName>
</protein>
<evidence type="ECO:0000259" key="1">
    <source>
        <dbReference type="PROSITE" id="PS50188"/>
    </source>
</evidence>
<feature type="domain" description="B30.2/SPRY" evidence="1">
    <location>
        <begin position="52"/>
        <end position="262"/>
    </location>
</feature>
<dbReference type="CDD" id="cd12908">
    <property type="entry name" value="SPRYD3"/>
    <property type="match status" value="1"/>
</dbReference>
<dbReference type="InterPro" id="IPR035783">
    <property type="entry name" value="SPRYD3_SPRY"/>
</dbReference>
<dbReference type="SMART" id="SM00449">
    <property type="entry name" value="SPRY"/>
    <property type="match status" value="1"/>
</dbReference>
<dbReference type="InterPro" id="IPR001870">
    <property type="entry name" value="B30.2/SPRY"/>
</dbReference>
<dbReference type="Gene3D" id="2.60.120.920">
    <property type="match status" value="2"/>
</dbReference>
<dbReference type="Pfam" id="PF00622">
    <property type="entry name" value="SPRY"/>
    <property type="match status" value="1"/>
</dbReference>
<dbReference type="AlphaFoldDB" id="H2ZLJ3"/>
<evidence type="ECO:0000313" key="3">
    <source>
        <dbReference type="Proteomes" id="UP000007875"/>
    </source>
</evidence>
<name>H2ZLJ3_CIOSA</name>
<dbReference type="SUPFAM" id="SSF49899">
    <property type="entry name" value="Concanavalin A-like lectins/glucanases"/>
    <property type="match status" value="1"/>
</dbReference>
<dbReference type="Proteomes" id="UP000007875">
    <property type="component" value="Unassembled WGS sequence"/>
</dbReference>
<reference evidence="2" key="2">
    <citation type="submission" date="2025-08" db="UniProtKB">
        <authorList>
            <consortium name="Ensembl"/>
        </authorList>
    </citation>
    <scope>IDENTIFICATION</scope>
</reference>
<dbReference type="InterPro" id="IPR013320">
    <property type="entry name" value="ConA-like_dom_sf"/>
</dbReference>
<reference evidence="2" key="3">
    <citation type="submission" date="2025-09" db="UniProtKB">
        <authorList>
            <consortium name="Ensembl"/>
        </authorList>
    </citation>
    <scope>IDENTIFICATION</scope>
</reference>